<keyword evidence="3" id="KW-1185">Reference proteome</keyword>
<evidence type="ECO:0000313" key="3">
    <source>
        <dbReference type="Proteomes" id="UP000237755"/>
    </source>
</evidence>
<sequence length="67" mass="7629">MDNDTVLALYPLLLPAIGFCIGLLLLYGVIRVAVARGLRDHYRWVERRRQNSREHVGLAAEAVPPRF</sequence>
<keyword evidence="1" id="KW-1133">Transmembrane helix</keyword>
<gene>
    <name evidence="2" type="ORF">GY24_02075</name>
</gene>
<keyword evidence="1" id="KW-0812">Transmembrane</keyword>
<dbReference type="EMBL" id="MPZN01000004">
    <property type="protein sequence ID" value="PPL20131.1"/>
    <property type="molecule type" value="Genomic_DNA"/>
</dbReference>
<dbReference type="RefSeq" id="WP_104474158.1">
    <property type="nucleotide sequence ID" value="NZ_MPZN01000004.1"/>
</dbReference>
<evidence type="ECO:0000256" key="1">
    <source>
        <dbReference type="SAM" id="Phobius"/>
    </source>
</evidence>
<feature type="transmembrane region" description="Helical" evidence="1">
    <location>
        <begin position="12"/>
        <end position="34"/>
    </location>
</feature>
<keyword evidence="1" id="KW-0472">Membrane</keyword>
<dbReference type="Proteomes" id="UP000237755">
    <property type="component" value="Unassembled WGS sequence"/>
</dbReference>
<accession>A0ABX5AYZ7</accession>
<name>A0ABX5AYZ7_9MICO</name>
<protein>
    <submittedName>
        <fullName evidence="2">Uncharacterized protein</fullName>
    </submittedName>
</protein>
<organism evidence="2 3">
    <name type="scientific">Microterricola pindariensis</name>
    <dbReference type="NCBI Taxonomy" id="478010"/>
    <lineage>
        <taxon>Bacteria</taxon>
        <taxon>Bacillati</taxon>
        <taxon>Actinomycetota</taxon>
        <taxon>Actinomycetes</taxon>
        <taxon>Micrococcales</taxon>
        <taxon>Microbacteriaceae</taxon>
        <taxon>Microterricola</taxon>
    </lineage>
</organism>
<reference evidence="2 3" key="1">
    <citation type="journal article" date="2008" name="Int. J. Syst. Evol. Microbiol.">
        <title>Leifsonia pindariensis sp. nov., isolated from the Pindari glacier of the Indian Himalayas, and emended description of the genus Leifsonia.</title>
        <authorList>
            <person name="Reddy G.S."/>
            <person name="Prabagaran S.R."/>
            <person name="Shivaji S."/>
        </authorList>
    </citation>
    <scope>NUCLEOTIDE SEQUENCE [LARGE SCALE GENOMIC DNA]</scope>
    <source>
        <strain evidence="2 3">PON 10</strain>
    </source>
</reference>
<comment type="caution">
    <text evidence="2">The sequence shown here is derived from an EMBL/GenBank/DDBJ whole genome shotgun (WGS) entry which is preliminary data.</text>
</comment>
<evidence type="ECO:0000313" key="2">
    <source>
        <dbReference type="EMBL" id="PPL20131.1"/>
    </source>
</evidence>
<proteinExistence type="predicted"/>